<keyword evidence="1" id="KW-1133">Transmembrane helix</keyword>
<keyword evidence="1" id="KW-0812">Transmembrane</keyword>
<dbReference type="VEuPathDB" id="TrichDB:TRFO_23085"/>
<evidence type="ECO:0000313" key="3">
    <source>
        <dbReference type="Proteomes" id="UP000179807"/>
    </source>
</evidence>
<dbReference type="RefSeq" id="XP_068361543.1">
    <property type="nucleotide sequence ID" value="XM_068502949.1"/>
</dbReference>
<dbReference type="AlphaFoldDB" id="A0A1J4KAF2"/>
<evidence type="ECO:0000313" key="2">
    <source>
        <dbReference type="EMBL" id="OHT08407.1"/>
    </source>
</evidence>
<feature type="transmembrane region" description="Helical" evidence="1">
    <location>
        <begin position="415"/>
        <end position="435"/>
    </location>
</feature>
<name>A0A1J4KAF2_9EUKA</name>
<protein>
    <submittedName>
        <fullName evidence="2">Uncharacterized protein</fullName>
    </submittedName>
</protein>
<keyword evidence="3" id="KW-1185">Reference proteome</keyword>
<dbReference type="Proteomes" id="UP000179807">
    <property type="component" value="Unassembled WGS sequence"/>
</dbReference>
<accession>A0A1J4KAF2</accession>
<dbReference type="EMBL" id="MLAK01000668">
    <property type="protein sequence ID" value="OHT08407.1"/>
    <property type="molecule type" value="Genomic_DNA"/>
</dbReference>
<evidence type="ECO:0000256" key="1">
    <source>
        <dbReference type="SAM" id="Phobius"/>
    </source>
</evidence>
<reference evidence="2" key="1">
    <citation type="submission" date="2016-10" db="EMBL/GenBank/DDBJ databases">
        <authorList>
            <person name="Benchimol M."/>
            <person name="Almeida L.G."/>
            <person name="Vasconcelos A.T."/>
            <person name="Perreira-Neves A."/>
            <person name="Rosa I.A."/>
            <person name="Tasca T."/>
            <person name="Bogo M.R."/>
            <person name="de Souza W."/>
        </authorList>
    </citation>
    <scope>NUCLEOTIDE SEQUENCE [LARGE SCALE GENOMIC DNA]</scope>
    <source>
        <strain evidence="2">K</strain>
    </source>
</reference>
<keyword evidence="1" id="KW-0472">Membrane</keyword>
<dbReference type="OrthoDB" id="10684692at2759"/>
<sequence length="498" mass="56722">MSIVFIYTEALHKIIQKVLGTYQTRLLNLTLISLSLFQQFSSSPFLVATRNHDIGYKIQIQNIKVFHLVASFYQSYFDANSFTLSKSMFKKSLGPIIKVDSIIFKTHTFFIRQSYYDTPPLHIIQCLFYKVQSFEENGGALSIKIEGSKFHTTDFQILDTGFYKCSSSYDAGAAEISTDSIKFEGNCFTLCQANNNGMSLNLKHFDSSSFSFINRTAITFSSPMSGQGKKCSFQIWSGNASYINNCNSTGNHVKGEAAGIGITWTNFPVISYSQFINNEGSSIIALLRAANIIWNNIIILKNQISNGMNGSLVSTYLVNFLIIKDSHIFLNSATTFDASFLSKIVLVDCILDQEISQREMNGNFSITNCSYLKITNDTDNVAYNNPLNTYLCWDGYISEKLLENSTSILRYQTTIIMVLIGVGIIILFIIAKRIFYYGKQRRIQRDKLKREKEERDRFIRSSRKINTLVHNEDDNIKTMYLSWLEEEKIFRKAETVSN</sequence>
<proteinExistence type="predicted"/>
<comment type="caution">
    <text evidence="2">The sequence shown here is derived from an EMBL/GenBank/DDBJ whole genome shotgun (WGS) entry which is preliminary data.</text>
</comment>
<organism evidence="2 3">
    <name type="scientific">Tritrichomonas foetus</name>
    <dbReference type="NCBI Taxonomy" id="1144522"/>
    <lineage>
        <taxon>Eukaryota</taxon>
        <taxon>Metamonada</taxon>
        <taxon>Parabasalia</taxon>
        <taxon>Tritrichomonadida</taxon>
        <taxon>Tritrichomonadidae</taxon>
        <taxon>Tritrichomonas</taxon>
    </lineage>
</organism>
<gene>
    <name evidence="2" type="ORF">TRFO_23085</name>
</gene>
<dbReference type="GeneID" id="94837653"/>